<evidence type="ECO:0000313" key="6">
    <source>
        <dbReference type="EMBL" id="SFD96622.1"/>
    </source>
</evidence>
<dbReference type="SMART" id="SM00342">
    <property type="entry name" value="HTH_ARAC"/>
    <property type="match status" value="1"/>
</dbReference>
<reference evidence="6 7" key="1">
    <citation type="submission" date="2016-10" db="EMBL/GenBank/DDBJ databases">
        <authorList>
            <person name="de Groot N.N."/>
        </authorList>
    </citation>
    <scope>NUCLEOTIDE SEQUENCE [LARGE SCALE GENOMIC DNA]</scope>
    <source>
        <strain evidence="6 7">DSM 11443</strain>
    </source>
</reference>
<dbReference type="PROSITE" id="PS00041">
    <property type="entry name" value="HTH_ARAC_FAMILY_1"/>
    <property type="match status" value="1"/>
</dbReference>
<keyword evidence="2" id="KW-0238">DNA-binding</keyword>
<evidence type="ECO:0000256" key="1">
    <source>
        <dbReference type="ARBA" id="ARBA00023015"/>
    </source>
</evidence>
<dbReference type="STRING" id="74348.SAMN04488523_10464"/>
<keyword evidence="1" id="KW-0805">Transcription regulation</keyword>
<name>A0A1I1WNH7_9RHOB</name>
<dbReference type="GO" id="GO:0003700">
    <property type="term" value="F:DNA-binding transcription factor activity"/>
    <property type="evidence" value="ECO:0007669"/>
    <property type="project" value="InterPro"/>
</dbReference>
<proteinExistence type="predicted"/>
<sequence>MQNRMKRCATVLVLAIATTAVLPGTAVADRAIVKQSVHKHGAMVKIVKRQRHRHAVGHRFRKQDVVVVKNWRNSTRWRNIGPAKSRKVAHFCSGDWCNFSPALTVFVAEEKHITASGGTATADLMLHLIERDHGYDLSVAVADQMVYNAVRNATSAQRFSLQSRNGMRNAHLARALELMRDNLDEPIPPSNIARKVGISTRQSERLFGKYLNSSPKKYYLEMRLERARHRLLQTEMSVIDIAICCGFQSPGHFSRVFRTAFGVTPMMQRGRLG</sequence>
<dbReference type="GO" id="GO:0043565">
    <property type="term" value="F:sequence-specific DNA binding"/>
    <property type="evidence" value="ECO:0007669"/>
    <property type="project" value="InterPro"/>
</dbReference>
<dbReference type="Pfam" id="PF12833">
    <property type="entry name" value="HTH_18"/>
    <property type="match status" value="1"/>
</dbReference>
<dbReference type="InterPro" id="IPR050204">
    <property type="entry name" value="AraC_XylS_family_regulators"/>
</dbReference>
<feature type="domain" description="HTH araC/xylS-type" evidence="5">
    <location>
        <begin position="173"/>
        <end position="271"/>
    </location>
</feature>
<dbReference type="InterPro" id="IPR009057">
    <property type="entry name" value="Homeodomain-like_sf"/>
</dbReference>
<dbReference type="InterPro" id="IPR018062">
    <property type="entry name" value="HTH_AraC-typ_CS"/>
</dbReference>
<evidence type="ECO:0000259" key="5">
    <source>
        <dbReference type="PROSITE" id="PS01124"/>
    </source>
</evidence>
<keyword evidence="3" id="KW-0804">Transcription</keyword>
<evidence type="ECO:0000313" key="7">
    <source>
        <dbReference type="Proteomes" id="UP000198977"/>
    </source>
</evidence>
<dbReference type="Gene3D" id="3.40.50.880">
    <property type="match status" value="1"/>
</dbReference>
<dbReference type="OrthoDB" id="9793400at2"/>
<evidence type="ECO:0000256" key="4">
    <source>
        <dbReference type="SAM" id="SignalP"/>
    </source>
</evidence>
<keyword evidence="4" id="KW-0732">Signal</keyword>
<feature type="chain" id="PRO_5011481205" evidence="4">
    <location>
        <begin position="29"/>
        <end position="273"/>
    </location>
</feature>
<gene>
    <name evidence="6" type="ORF">SAMN04488523_10464</name>
</gene>
<dbReference type="InterPro" id="IPR029062">
    <property type="entry name" value="Class_I_gatase-like"/>
</dbReference>
<evidence type="ECO:0000256" key="3">
    <source>
        <dbReference type="ARBA" id="ARBA00023163"/>
    </source>
</evidence>
<dbReference type="Proteomes" id="UP000198977">
    <property type="component" value="Unassembled WGS sequence"/>
</dbReference>
<dbReference type="PANTHER" id="PTHR46796">
    <property type="entry name" value="HTH-TYPE TRANSCRIPTIONAL ACTIVATOR RHAS-RELATED"/>
    <property type="match status" value="1"/>
</dbReference>
<dbReference type="SUPFAM" id="SSF46689">
    <property type="entry name" value="Homeodomain-like"/>
    <property type="match status" value="2"/>
</dbReference>
<dbReference type="EMBL" id="FOMW01000004">
    <property type="protein sequence ID" value="SFD96622.1"/>
    <property type="molecule type" value="Genomic_DNA"/>
</dbReference>
<accession>A0A1I1WNH7</accession>
<evidence type="ECO:0000256" key="2">
    <source>
        <dbReference type="ARBA" id="ARBA00023125"/>
    </source>
</evidence>
<dbReference type="InterPro" id="IPR020449">
    <property type="entry name" value="Tscrpt_reg_AraC-type_HTH"/>
</dbReference>
<dbReference type="Gene3D" id="1.10.10.60">
    <property type="entry name" value="Homeodomain-like"/>
    <property type="match status" value="2"/>
</dbReference>
<dbReference type="PRINTS" id="PR00032">
    <property type="entry name" value="HTHARAC"/>
</dbReference>
<dbReference type="PROSITE" id="PS01124">
    <property type="entry name" value="HTH_ARAC_FAMILY_2"/>
    <property type="match status" value="1"/>
</dbReference>
<dbReference type="AlphaFoldDB" id="A0A1I1WNH7"/>
<keyword evidence="7" id="KW-1185">Reference proteome</keyword>
<dbReference type="InterPro" id="IPR018060">
    <property type="entry name" value="HTH_AraC"/>
</dbReference>
<feature type="signal peptide" evidence="4">
    <location>
        <begin position="1"/>
        <end position="28"/>
    </location>
</feature>
<dbReference type="SUPFAM" id="SSF52317">
    <property type="entry name" value="Class I glutamine amidotransferase-like"/>
    <property type="match status" value="1"/>
</dbReference>
<organism evidence="6 7">
    <name type="scientific">Sulfitobacter brevis</name>
    <dbReference type="NCBI Taxonomy" id="74348"/>
    <lineage>
        <taxon>Bacteria</taxon>
        <taxon>Pseudomonadati</taxon>
        <taxon>Pseudomonadota</taxon>
        <taxon>Alphaproteobacteria</taxon>
        <taxon>Rhodobacterales</taxon>
        <taxon>Roseobacteraceae</taxon>
        <taxon>Sulfitobacter</taxon>
    </lineage>
</organism>
<protein>
    <submittedName>
        <fullName evidence="6">Helix-turn-helix domain-containing protein</fullName>
    </submittedName>
</protein>